<dbReference type="AlphaFoldDB" id="A0A0P1AGY2"/>
<dbReference type="EMBL" id="CCYD01000442">
    <property type="protein sequence ID" value="CEG39870.1"/>
    <property type="molecule type" value="Genomic_DNA"/>
</dbReference>
<accession>A0A0P1AGY2</accession>
<feature type="compositionally biased region" description="Acidic residues" evidence="1">
    <location>
        <begin position="68"/>
        <end position="77"/>
    </location>
</feature>
<proteinExistence type="predicted"/>
<reference evidence="3" key="1">
    <citation type="submission" date="2014-09" db="EMBL/GenBank/DDBJ databases">
        <authorList>
            <person name="Sharma Rahul"/>
            <person name="Thines Marco"/>
        </authorList>
    </citation>
    <scope>NUCLEOTIDE SEQUENCE [LARGE SCALE GENOMIC DNA]</scope>
</reference>
<evidence type="ECO:0000313" key="2">
    <source>
        <dbReference type="EMBL" id="CEG39870.1"/>
    </source>
</evidence>
<dbReference type="GeneID" id="36405155"/>
<feature type="compositionally biased region" description="Polar residues" evidence="1">
    <location>
        <begin position="45"/>
        <end position="64"/>
    </location>
</feature>
<name>A0A0P1AGY2_PLAHL</name>
<organism evidence="2 3">
    <name type="scientific">Plasmopara halstedii</name>
    <name type="common">Downy mildew of sunflower</name>
    <dbReference type="NCBI Taxonomy" id="4781"/>
    <lineage>
        <taxon>Eukaryota</taxon>
        <taxon>Sar</taxon>
        <taxon>Stramenopiles</taxon>
        <taxon>Oomycota</taxon>
        <taxon>Peronosporomycetes</taxon>
        <taxon>Peronosporales</taxon>
        <taxon>Peronosporaceae</taxon>
        <taxon>Plasmopara</taxon>
    </lineage>
</organism>
<sequence>MAEDNIKARLLQKTERAAKILKAEAANGLAERMCLTEFWLGNRGSSTRFDQRRSSGSNLIGETTSTHDEEENDENDDNFYHERGGMQNTRAQTSCPLYIARHVGHIR</sequence>
<keyword evidence="3" id="KW-1185">Reference proteome</keyword>
<dbReference type="Proteomes" id="UP000054928">
    <property type="component" value="Unassembled WGS sequence"/>
</dbReference>
<evidence type="ECO:0000256" key="1">
    <source>
        <dbReference type="SAM" id="MobiDB-lite"/>
    </source>
</evidence>
<protein>
    <submittedName>
        <fullName evidence="2">Uncharacterized protein</fullName>
    </submittedName>
</protein>
<dbReference type="RefSeq" id="XP_024576239.1">
    <property type="nucleotide sequence ID" value="XM_024725464.1"/>
</dbReference>
<feature type="region of interest" description="Disordered" evidence="1">
    <location>
        <begin position="45"/>
        <end position="87"/>
    </location>
</feature>
<evidence type="ECO:0000313" key="3">
    <source>
        <dbReference type="Proteomes" id="UP000054928"/>
    </source>
</evidence>